<protein>
    <submittedName>
        <fullName evidence="3">Sugar kinase of the NBD/HSP70 family, may contain an N-terminal HTH domain</fullName>
    </submittedName>
</protein>
<dbReference type="STRING" id="665467.SAMN02982931_04105"/>
<dbReference type="RefSeq" id="WP_090879459.1">
    <property type="nucleotide sequence ID" value="NZ_FMXQ01000010.1"/>
</dbReference>
<dbReference type="InterPro" id="IPR012318">
    <property type="entry name" value="HTH_CRP"/>
</dbReference>
<dbReference type="GO" id="GO:0003677">
    <property type="term" value="F:DNA binding"/>
    <property type="evidence" value="ECO:0007669"/>
    <property type="project" value="InterPro"/>
</dbReference>
<dbReference type="PRINTS" id="PR00034">
    <property type="entry name" value="HTHCRP"/>
</dbReference>
<dbReference type="GO" id="GO:0016301">
    <property type="term" value="F:kinase activity"/>
    <property type="evidence" value="ECO:0007669"/>
    <property type="project" value="UniProtKB-KW"/>
</dbReference>
<organism evidence="3 4">
    <name type="scientific">Bauldia litoralis</name>
    <dbReference type="NCBI Taxonomy" id="665467"/>
    <lineage>
        <taxon>Bacteria</taxon>
        <taxon>Pseudomonadati</taxon>
        <taxon>Pseudomonadota</taxon>
        <taxon>Alphaproteobacteria</taxon>
        <taxon>Hyphomicrobiales</taxon>
        <taxon>Kaistiaceae</taxon>
        <taxon>Bauldia</taxon>
    </lineage>
</organism>
<dbReference type="Pfam" id="PF00480">
    <property type="entry name" value="ROK"/>
    <property type="match status" value="1"/>
</dbReference>
<gene>
    <name evidence="3" type="ORF">SAMN02982931_04105</name>
</gene>
<dbReference type="Proteomes" id="UP000199071">
    <property type="component" value="Unassembled WGS sequence"/>
</dbReference>
<feature type="domain" description="HTH crp-type" evidence="2">
    <location>
        <begin position="21"/>
        <end position="62"/>
    </location>
</feature>
<evidence type="ECO:0000313" key="3">
    <source>
        <dbReference type="EMBL" id="SDB52348.1"/>
    </source>
</evidence>
<name>A0A1G6E4P9_9HYPH</name>
<keyword evidence="4" id="KW-1185">Reference proteome</keyword>
<proteinExistence type="inferred from homology"/>
<reference evidence="3 4" key="1">
    <citation type="submission" date="2016-10" db="EMBL/GenBank/DDBJ databases">
        <authorList>
            <person name="de Groot N.N."/>
        </authorList>
    </citation>
    <scope>NUCLEOTIDE SEQUENCE [LARGE SCALE GENOMIC DNA]</scope>
    <source>
        <strain evidence="3 4">ATCC 35022</strain>
    </source>
</reference>
<dbReference type="SMART" id="SM00419">
    <property type="entry name" value="HTH_CRP"/>
    <property type="match status" value="1"/>
</dbReference>
<accession>A0A1G6E4P9</accession>
<dbReference type="OrthoDB" id="49685at2"/>
<keyword evidence="3" id="KW-0418">Kinase</keyword>
<dbReference type="InterPro" id="IPR036388">
    <property type="entry name" value="WH-like_DNA-bd_sf"/>
</dbReference>
<dbReference type="SUPFAM" id="SSF46785">
    <property type="entry name" value="Winged helix' DNA-binding domain"/>
    <property type="match status" value="1"/>
</dbReference>
<evidence type="ECO:0000256" key="1">
    <source>
        <dbReference type="ARBA" id="ARBA00006479"/>
    </source>
</evidence>
<dbReference type="Pfam" id="PF13412">
    <property type="entry name" value="HTH_24"/>
    <property type="match status" value="1"/>
</dbReference>
<dbReference type="GO" id="GO:0006355">
    <property type="term" value="P:regulation of DNA-templated transcription"/>
    <property type="evidence" value="ECO:0007669"/>
    <property type="project" value="InterPro"/>
</dbReference>
<dbReference type="PANTHER" id="PTHR18964:SF149">
    <property type="entry name" value="BIFUNCTIONAL UDP-N-ACETYLGLUCOSAMINE 2-EPIMERASE_N-ACETYLMANNOSAMINE KINASE"/>
    <property type="match status" value="1"/>
</dbReference>
<dbReference type="SUPFAM" id="SSF53067">
    <property type="entry name" value="Actin-like ATPase domain"/>
    <property type="match status" value="1"/>
</dbReference>
<dbReference type="Gene3D" id="1.10.10.10">
    <property type="entry name" value="Winged helix-like DNA-binding domain superfamily/Winged helix DNA-binding domain"/>
    <property type="match status" value="1"/>
</dbReference>
<evidence type="ECO:0000259" key="2">
    <source>
        <dbReference type="SMART" id="SM00419"/>
    </source>
</evidence>
<evidence type="ECO:0000313" key="4">
    <source>
        <dbReference type="Proteomes" id="UP000199071"/>
    </source>
</evidence>
<keyword evidence="3" id="KW-0808">Transferase</keyword>
<dbReference type="CDD" id="cd00092">
    <property type="entry name" value="HTH_CRP"/>
    <property type="match status" value="1"/>
</dbReference>
<dbReference type="EMBL" id="FMXQ01000010">
    <property type="protein sequence ID" value="SDB52348.1"/>
    <property type="molecule type" value="Genomic_DNA"/>
</dbReference>
<comment type="similarity">
    <text evidence="1">Belongs to the ROK (NagC/XylR) family.</text>
</comment>
<dbReference type="AlphaFoldDB" id="A0A1G6E4P9"/>
<sequence>MALRGTNQEFGRPYNRRIVLETIRVHGPITRADIARKVGLTIQTVSTIIRELEEQGFILARREEPRGRGSPASTFAIDPTGGFAIGLHVTPRGIEAALINLAGEVIGRDDRALPGVDADTAFTEIRTLVDGLSALQPDGRMLGVGMAMPGPFGVESMSFVGPTTLQGWKDVPVRDRLAAATGLPAFIEVDLAAAAHGERLYGLGSDFRDFYYLYFGVGLGGSMVHDGVALRGAWGNAGEIGHIPVVPGGDPCPCGNRGCLERYLSLEAYERRAKMIGEAAWLDEVAPILRSAVVTIENLFDPATIILGGLVPNNLLAKLIEAAEPLPNSIASRGNRRAKRLISSAGHDAVLRGAAAVAVSGVLSPRFGIMFTQSEDRADRDPIMRDAGKARAA</sequence>
<dbReference type="InterPro" id="IPR043129">
    <property type="entry name" value="ATPase_NBD"/>
</dbReference>
<dbReference type="PANTHER" id="PTHR18964">
    <property type="entry name" value="ROK (REPRESSOR, ORF, KINASE) FAMILY"/>
    <property type="match status" value="1"/>
</dbReference>
<dbReference type="InterPro" id="IPR000600">
    <property type="entry name" value="ROK"/>
</dbReference>
<dbReference type="Gene3D" id="3.30.420.40">
    <property type="match status" value="2"/>
</dbReference>
<dbReference type="InterPro" id="IPR036390">
    <property type="entry name" value="WH_DNA-bd_sf"/>
</dbReference>